<evidence type="ECO:0000313" key="2">
    <source>
        <dbReference type="EMBL" id="MFD0869868.1"/>
    </source>
</evidence>
<keyword evidence="3" id="KW-1185">Reference proteome</keyword>
<sequence length="101" mass="11863">MNLRDALFNWLQIKIVSDARPEDGAARNSLEFFEKILTEDHHLTRVEMSLLNDHTYRIQYTVNGVQEEQLAEREMAEQLLEDIQSNPQYGRPETSRRCDSP</sequence>
<evidence type="ECO:0000313" key="3">
    <source>
        <dbReference type="Proteomes" id="UP001597120"/>
    </source>
</evidence>
<gene>
    <name evidence="2" type="ORF">ACFQ03_11960</name>
</gene>
<dbReference type="RefSeq" id="WP_379288322.1">
    <property type="nucleotide sequence ID" value="NZ_JBHTIU010000037.1"/>
</dbReference>
<comment type="caution">
    <text evidence="2">The sequence shown here is derived from an EMBL/GenBank/DDBJ whole genome shotgun (WGS) entry which is preliminary data.</text>
</comment>
<dbReference type="Proteomes" id="UP001597120">
    <property type="component" value="Unassembled WGS sequence"/>
</dbReference>
<feature type="region of interest" description="Disordered" evidence="1">
    <location>
        <begin position="82"/>
        <end position="101"/>
    </location>
</feature>
<name>A0ABW3DC60_9BACL</name>
<dbReference type="EMBL" id="JBHTIU010000037">
    <property type="protein sequence ID" value="MFD0869868.1"/>
    <property type="molecule type" value="Genomic_DNA"/>
</dbReference>
<reference evidence="3" key="1">
    <citation type="journal article" date="2019" name="Int. J. Syst. Evol. Microbiol.">
        <title>The Global Catalogue of Microorganisms (GCM) 10K type strain sequencing project: providing services to taxonomists for standard genome sequencing and annotation.</title>
        <authorList>
            <consortium name="The Broad Institute Genomics Platform"/>
            <consortium name="The Broad Institute Genome Sequencing Center for Infectious Disease"/>
            <person name="Wu L."/>
            <person name="Ma J."/>
        </authorList>
    </citation>
    <scope>NUCLEOTIDE SEQUENCE [LARGE SCALE GENOMIC DNA]</scope>
    <source>
        <strain evidence="3">CCUG 57263</strain>
    </source>
</reference>
<organism evidence="2 3">
    <name type="scientific">Paenibacillus residui</name>
    <dbReference type="NCBI Taxonomy" id="629724"/>
    <lineage>
        <taxon>Bacteria</taxon>
        <taxon>Bacillati</taxon>
        <taxon>Bacillota</taxon>
        <taxon>Bacilli</taxon>
        <taxon>Bacillales</taxon>
        <taxon>Paenibacillaceae</taxon>
        <taxon>Paenibacillus</taxon>
    </lineage>
</organism>
<protein>
    <submittedName>
        <fullName evidence="2">Uncharacterized protein</fullName>
    </submittedName>
</protein>
<evidence type="ECO:0000256" key="1">
    <source>
        <dbReference type="SAM" id="MobiDB-lite"/>
    </source>
</evidence>
<accession>A0ABW3DC60</accession>
<proteinExistence type="predicted"/>